<dbReference type="Gene3D" id="3.40.50.10490">
    <property type="entry name" value="Glucose-6-phosphate isomerase like protein, domain 1"/>
    <property type="match status" value="2"/>
</dbReference>
<dbReference type="GO" id="GO:0005829">
    <property type="term" value="C:cytosol"/>
    <property type="evidence" value="ECO:0007669"/>
    <property type="project" value="TreeGrafter"/>
</dbReference>
<comment type="subcellular location">
    <subcellularLocation>
        <location evidence="2 10">Cytoplasm</location>
    </subcellularLocation>
</comment>
<dbReference type="GO" id="GO:0006047">
    <property type="term" value="P:UDP-N-acetylglucosamine metabolic process"/>
    <property type="evidence" value="ECO:0007669"/>
    <property type="project" value="TreeGrafter"/>
</dbReference>
<dbReference type="GeneID" id="65308776"/>
<dbReference type="NCBIfam" id="TIGR01135">
    <property type="entry name" value="glmS"/>
    <property type="match status" value="1"/>
</dbReference>
<evidence type="ECO:0000256" key="2">
    <source>
        <dbReference type="ARBA" id="ARBA00004496"/>
    </source>
</evidence>
<dbReference type="CDD" id="cd05009">
    <property type="entry name" value="SIS_GlmS_GlmD_2"/>
    <property type="match status" value="1"/>
</dbReference>
<dbReference type="HAMAP" id="MF_00164">
    <property type="entry name" value="GlmS"/>
    <property type="match status" value="1"/>
</dbReference>
<reference evidence="11 12" key="1">
    <citation type="submission" date="2020-08" db="EMBL/GenBank/DDBJ databases">
        <title>Clostridia isolated from Swiss meat.</title>
        <authorList>
            <person name="Wambui J."/>
            <person name="Stevens M.J.A."/>
            <person name="Stephan R."/>
        </authorList>
    </citation>
    <scope>NUCLEOTIDE SEQUENCE [LARGE SCALE GENOMIC DNA]</scope>
    <source>
        <strain evidence="11 12">CM001</strain>
    </source>
</reference>
<dbReference type="GO" id="GO:0097367">
    <property type="term" value="F:carbohydrate derivative binding"/>
    <property type="evidence" value="ECO:0007669"/>
    <property type="project" value="InterPro"/>
</dbReference>
<dbReference type="InterPro" id="IPR017932">
    <property type="entry name" value="GATase_2_dom"/>
</dbReference>
<evidence type="ECO:0000256" key="10">
    <source>
        <dbReference type="HAMAP-Rule" id="MF_00164"/>
    </source>
</evidence>
<comment type="subunit">
    <text evidence="10">Homodimer.</text>
</comment>
<comment type="function">
    <text evidence="10">Catalyzes the first step in hexosamine metabolism, converting fructose-6P into glucosamine-6P using glutamine as a nitrogen source.</text>
</comment>
<evidence type="ECO:0000256" key="6">
    <source>
        <dbReference type="ARBA" id="ARBA00022576"/>
    </source>
</evidence>
<organism evidence="11 12">
    <name type="scientific">Clostridium gasigenes</name>
    <dbReference type="NCBI Taxonomy" id="94869"/>
    <lineage>
        <taxon>Bacteria</taxon>
        <taxon>Bacillati</taxon>
        <taxon>Bacillota</taxon>
        <taxon>Clostridia</taxon>
        <taxon>Eubacteriales</taxon>
        <taxon>Clostridiaceae</taxon>
        <taxon>Clostridium</taxon>
    </lineage>
</organism>
<evidence type="ECO:0000256" key="4">
    <source>
        <dbReference type="ARBA" id="ARBA00016090"/>
    </source>
</evidence>
<feature type="active site" description="Nucleophile; for GATase activity" evidence="10">
    <location>
        <position position="2"/>
    </location>
</feature>
<evidence type="ECO:0000256" key="3">
    <source>
        <dbReference type="ARBA" id="ARBA00012916"/>
    </source>
</evidence>
<keyword evidence="8" id="KW-0677">Repeat</keyword>
<comment type="caution">
    <text evidence="11">The sequence shown here is derived from an EMBL/GenBank/DDBJ whole genome shotgun (WGS) entry which is preliminary data.</text>
</comment>
<dbReference type="InterPro" id="IPR035490">
    <property type="entry name" value="GlmS/FrlB_SIS"/>
</dbReference>
<feature type="active site" description="For Fru-6P isomerization activity" evidence="10">
    <location>
        <position position="603"/>
    </location>
</feature>
<feature type="initiator methionine" description="Removed" evidence="10">
    <location>
        <position position="1"/>
    </location>
</feature>
<evidence type="ECO:0000256" key="1">
    <source>
        <dbReference type="ARBA" id="ARBA00001031"/>
    </source>
</evidence>
<dbReference type="InterPro" id="IPR029055">
    <property type="entry name" value="Ntn_hydrolases_N"/>
</dbReference>
<dbReference type="SUPFAM" id="SSF56235">
    <property type="entry name" value="N-terminal nucleophile aminohydrolases (Ntn hydrolases)"/>
    <property type="match status" value="1"/>
</dbReference>
<keyword evidence="6 10" id="KW-0032">Aminotransferase</keyword>
<keyword evidence="5 10" id="KW-0963">Cytoplasm</keyword>
<dbReference type="RefSeq" id="WP_167866902.1">
    <property type="nucleotide sequence ID" value="NZ_CP071376.1"/>
</dbReference>
<comment type="catalytic activity">
    <reaction evidence="1 10">
        <text>D-fructose 6-phosphate + L-glutamine = D-glucosamine 6-phosphate + L-glutamate</text>
        <dbReference type="Rhea" id="RHEA:13237"/>
        <dbReference type="ChEBI" id="CHEBI:29985"/>
        <dbReference type="ChEBI" id="CHEBI:58359"/>
        <dbReference type="ChEBI" id="CHEBI:58725"/>
        <dbReference type="ChEBI" id="CHEBI:61527"/>
        <dbReference type="EC" id="2.6.1.16"/>
    </reaction>
</comment>
<dbReference type="InterPro" id="IPR035466">
    <property type="entry name" value="GlmS/AgaS_SIS"/>
</dbReference>
<dbReference type="Proteomes" id="UP000585258">
    <property type="component" value="Unassembled WGS sequence"/>
</dbReference>
<dbReference type="Gene3D" id="3.60.20.10">
    <property type="entry name" value="Glutamine Phosphoribosylpyrophosphate, subunit 1, domain 1"/>
    <property type="match status" value="1"/>
</dbReference>
<dbReference type="InterPro" id="IPR001347">
    <property type="entry name" value="SIS_dom"/>
</dbReference>
<evidence type="ECO:0000313" key="12">
    <source>
        <dbReference type="Proteomes" id="UP000585258"/>
    </source>
</evidence>
<dbReference type="PANTHER" id="PTHR10937">
    <property type="entry name" value="GLUCOSAMINE--FRUCTOSE-6-PHOSPHATE AMINOTRANSFERASE, ISOMERIZING"/>
    <property type="match status" value="1"/>
</dbReference>
<keyword evidence="7 10" id="KW-0808">Transferase</keyword>
<dbReference type="SUPFAM" id="SSF53697">
    <property type="entry name" value="SIS domain"/>
    <property type="match status" value="1"/>
</dbReference>
<dbReference type="InterPro" id="IPR047084">
    <property type="entry name" value="GFAT_N"/>
</dbReference>
<sequence>MCGIVGYVGNREASPILVEGLSKLEYRGYDSAGVAIIENGDLTVKRCKGRLKNLENNLEKEPVKGTIGIGHTRWATHGEPSDSNSHPHSNAEGTISVVHNGIIENYIKLREWLGSKGYKFYSETDTEVIPNLIDYYYKGDLFEALTKAITKMEGSYAIGVICKNEPDKLIAVRKDSPLIVGLGKDEFFIASDIPAVLEYTREVYLLEDKEFVIITNDGVTLKTEDGEVIDKEIFHVTWDIDAAEKGGFEDFMLKEVYEQPKAIRDTLTSRIAGDAKVSLENIKFTKEELDKFDRVFIVACGTAYHAGLVGKTVIENLAKIPVEVDIASEFRYRQPLITKNSLLIVISQSGETADTLAVLRDSKKLGATVLAVTNVVGSSVSREAHHVLYTWAGPEIAVASTKAYETQLIAMYILGLYFGEVKETISKEESSIIKEEIANLPSKVEMILTQKEELQKFAAKNYMDKDVFFLGRGLDYAIALEGSLKLKEISYIHSEAYAGGELKHGPIALIEKGTVVIALVTQDKLKDKMISNIREVITRGAKVLAIANEGDKDIEGVVDGVIYIPNTNPILTPVLSVVPLQLIAYYMAKEKGCDVDKPRNLAKSVTVE</sequence>
<dbReference type="EMBL" id="JACKWY010000006">
    <property type="protein sequence ID" value="MBB6715380.1"/>
    <property type="molecule type" value="Genomic_DNA"/>
</dbReference>
<dbReference type="FunFam" id="3.60.20.10:FF:000006">
    <property type="entry name" value="Glutamine--fructose-6-phosphate aminotransferase [isomerizing]"/>
    <property type="match status" value="1"/>
</dbReference>
<dbReference type="InterPro" id="IPR005855">
    <property type="entry name" value="GFAT"/>
</dbReference>
<evidence type="ECO:0000256" key="7">
    <source>
        <dbReference type="ARBA" id="ARBA00022679"/>
    </source>
</evidence>
<dbReference type="FunFam" id="3.40.50.10490:FF:000001">
    <property type="entry name" value="Glutamine--fructose-6-phosphate aminotransferase [isomerizing]"/>
    <property type="match status" value="1"/>
</dbReference>
<dbReference type="PANTHER" id="PTHR10937:SF0">
    <property type="entry name" value="GLUTAMINE--FRUCTOSE-6-PHOSPHATE TRANSAMINASE (ISOMERIZING)"/>
    <property type="match status" value="1"/>
</dbReference>
<evidence type="ECO:0000256" key="9">
    <source>
        <dbReference type="ARBA" id="ARBA00022962"/>
    </source>
</evidence>
<accession>A0A7X0VS61</accession>
<dbReference type="Pfam" id="PF13522">
    <property type="entry name" value="GATase_6"/>
    <property type="match status" value="1"/>
</dbReference>
<dbReference type="EC" id="2.6.1.16" evidence="3 10"/>
<dbReference type="GO" id="GO:0004360">
    <property type="term" value="F:glutamine-fructose-6-phosphate transaminase (isomerizing) activity"/>
    <property type="evidence" value="ECO:0007669"/>
    <property type="project" value="UniProtKB-UniRule"/>
</dbReference>
<dbReference type="PROSITE" id="PS51464">
    <property type="entry name" value="SIS"/>
    <property type="match status" value="2"/>
</dbReference>
<dbReference type="Pfam" id="PF01380">
    <property type="entry name" value="SIS"/>
    <property type="match status" value="2"/>
</dbReference>
<dbReference type="GO" id="GO:0005975">
    <property type="term" value="P:carbohydrate metabolic process"/>
    <property type="evidence" value="ECO:0007669"/>
    <property type="project" value="UniProtKB-UniRule"/>
</dbReference>
<dbReference type="CDD" id="cd00714">
    <property type="entry name" value="GFAT"/>
    <property type="match status" value="1"/>
</dbReference>
<dbReference type="AlphaFoldDB" id="A0A7X0VS61"/>
<dbReference type="GO" id="GO:0006002">
    <property type="term" value="P:fructose 6-phosphate metabolic process"/>
    <property type="evidence" value="ECO:0007669"/>
    <property type="project" value="TreeGrafter"/>
</dbReference>
<dbReference type="FunFam" id="3.40.50.10490:FF:000022">
    <property type="entry name" value="Glutamine--fructose-6-phosphate aminotransferase [isomerizing]"/>
    <property type="match status" value="1"/>
</dbReference>
<dbReference type="PROSITE" id="PS51278">
    <property type="entry name" value="GATASE_TYPE_2"/>
    <property type="match status" value="1"/>
</dbReference>
<evidence type="ECO:0000256" key="5">
    <source>
        <dbReference type="ARBA" id="ARBA00022490"/>
    </source>
</evidence>
<keyword evidence="9" id="KW-0315">Glutamine amidotransferase</keyword>
<evidence type="ECO:0000313" key="11">
    <source>
        <dbReference type="EMBL" id="MBB6715380.1"/>
    </source>
</evidence>
<proteinExistence type="inferred from homology"/>
<protein>
    <recommendedName>
        <fullName evidence="4 10">Glutamine--fructose-6-phosphate aminotransferase [isomerizing]</fullName>
        <ecNumber evidence="3 10">2.6.1.16</ecNumber>
    </recommendedName>
    <alternativeName>
        <fullName evidence="10">D-fructose-6-phosphate amidotransferase</fullName>
    </alternativeName>
    <alternativeName>
        <fullName evidence="10">GFAT</fullName>
    </alternativeName>
    <alternativeName>
        <fullName evidence="10">Glucosamine-6-phosphate synthase</fullName>
    </alternativeName>
    <alternativeName>
        <fullName evidence="10">Hexosephosphate aminotransferase</fullName>
    </alternativeName>
    <alternativeName>
        <fullName evidence="10">L-glutamine--D-fructose-6-phosphate amidotransferase</fullName>
    </alternativeName>
</protein>
<dbReference type="NCBIfam" id="NF001484">
    <property type="entry name" value="PRK00331.1"/>
    <property type="match status" value="1"/>
</dbReference>
<name>A0A7X0VS61_9CLOT</name>
<dbReference type="InterPro" id="IPR046348">
    <property type="entry name" value="SIS_dom_sf"/>
</dbReference>
<evidence type="ECO:0000256" key="8">
    <source>
        <dbReference type="ARBA" id="ARBA00022737"/>
    </source>
</evidence>
<gene>
    <name evidence="10 11" type="primary">glmS</name>
    <name evidence="11" type="ORF">H7E68_11740</name>
</gene>
<dbReference type="CDD" id="cd05008">
    <property type="entry name" value="SIS_GlmS_GlmD_1"/>
    <property type="match status" value="1"/>
</dbReference>
<dbReference type="GO" id="GO:0006487">
    <property type="term" value="P:protein N-linked glycosylation"/>
    <property type="evidence" value="ECO:0007669"/>
    <property type="project" value="TreeGrafter"/>
</dbReference>